<dbReference type="EMBL" id="JADPKZ010000038">
    <property type="protein sequence ID" value="MBF8377654.1"/>
    <property type="molecule type" value="Genomic_DNA"/>
</dbReference>
<dbReference type="SUPFAM" id="SSF47240">
    <property type="entry name" value="Ferritin-like"/>
    <property type="match status" value="1"/>
</dbReference>
<dbReference type="InterPro" id="IPR011882">
    <property type="entry name" value="PaaC"/>
</dbReference>
<name>A0ABS0F322_9BACL</name>
<dbReference type="InterPro" id="IPR009078">
    <property type="entry name" value="Ferritin-like_SF"/>
</dbReference>
<dbReference type="InterPro" id="IPR007814">
    <property type="entry name" value="PaaA_PaaC"/>
</dbReference>
<dbReference type="PANTHER" id="PTHR30458">
    <property type="entry name" value="PHENYLACETIC ACID DEGRADATION PROTEIN PAA"/>
    <property type="match status" value="1"/>
</dbReference>
<accession>A0ABS0F322</accession>
<dbReference type="RefSeq" id="WP_195867472.1">
    <property type="nucleotide sequence ID" value="NZ_JADPKZ010000038.1"/>
</dbReference>
<dbReference type="Gene3D" id="1.20.1260.10">
    <property type="match status" value="1"/>
</dbReference>
<organism evidence="1 2">
    <name type="scientific">Alicyclobacillus mali</name>
    <name type="common">ex Roth et al. 2021</name>
    <dbReference type="NCBI Taxonomy" id="1123961"/>
    <lineage>
        <taxon>Bacteria</taxon>
        <taxon>Bacillati</taxon>
        <taxon>Bacillota</taxon>
        <taxon>Bacilli</taxon>
        <taxon>Bacillales</taxon>
        <taxon>Alicyclobacillaceae</taxon>
        <taxon>Alicyclobacillus</taxon>
    </lineage>
</organism>
<dbReference type="InterPro" id="IPR052703">
    <property type="entry name" value="Aromatic_CoA_ox/epox"/>
</dbReference>
<sequence>MAREGDMQALDPIIGELALQLGDEELFLGHRDSEWLGLAPEVEEDVAFASMAQDEVRHAAFWYELAEAAGFGQADALAFDRAATERRHAALCARPNGDWAHTVLRHYVYDAWDAVRLASLAESGDALWAQGARRMLREEHYHHLHMEKWVVDLGRAGGEAAARLRAAFEALLPDLPDLAAFAVDPQALFDLGILSRPVAELRRAFVARMAPTLTKAGLPVQDVEDTLAAHPREGPRPVAHHEDAAALLATMNGVRSLGAAVW</sequence>
<dbReference type="NCBIfam" id="TIGR02158">
    <property type="entry name" value="PA_CoA_Oxy3"/>
    <property type="match status" value="1"/>
</dbReference>
<dbReference type="Pfam" id="PF05138">
    <property type="entry name" value="PaaA_PaaC"/>
    <property type="match status" value="1"/>
</dbReference>
<comment type="caution">
    <text evidence="1">The sequence shown here is derived from an EMBL/GenBank/DDBJ whole genome shotgun (WGS) entry which is preliminary data.</text>
</comment>
<evidence type="ECO:0000313" key="2">
    <source>
        <dbReference type="Proteomes" id="UP000642910"/>
    </source>
</evidence>
<dbReference type="Proteomes" id="UP000642910">
    <property type="component" value="Unassembled WGS sequence"/>
</dbReference>
<gene>
    <name evidence="1" type="primary">paaC</name>
    <name evidence="1" type="ORF">IW967_07215</name>
</gene>
<proteinExistence type="predicted"/>
<keyword evidence="2" id="KW-1185">Reference proteome</keyword>
<protein>
    <submittedName>
        <fullName evidence="1">Phenylacetate-CoA oxygenase subunit PaaC</fullName>
    </submittedName>
</protein>
<evidence type="ECO:0000313" key="1">
    <source>
        <dbReference type="EMBL" id="MBF8377654.1"/>
    </source>
</evidence>
<dbReference type="PANTHER" id="PTHR30458:SF0">
    <property type="entry name" value="1,2-PHENYLACETYL-COA EPOXIDASE, SUBUNIT C"/>
    <property type="match status" value="1"/>
</dbReference>
<dbReference type="InterPro" id="IPR012347">
    <property type="entry name" value="Ferritin-like"/>
</dbReference>
<reference evidence="1 2" key="1">
    <citation type="submission" date="2020-11" db="EMBL/GenBank/DDBJ databases">
        <title>Genomic insight of Alicyclobacillus mali FL 18 reveals a new arsenic-resistant strain, with potential in environmental biotechnology.</title>
        <authorList>
            <person name="Fiorentino G."/>
            <person name="Gallo G."/>
            <person name="Aulitto M."/>
        </authorList>
    </citation>
    <scope>NUCLEOTIDE SEQUENCE [LARGE SCALE GENOMIC DNA]</scope>
    <source>
        <strain evidence="1 2">FL 18</strain>
    </source>
</reference>